<dbReference type="InterPro" id="IPR005123">
    <property type="entry name" value="Oxoglu/Fe-dep_dioxygenase_dom"/>
</dbReference>
<comment type="similarity">
    <text evidence="3">Belongs to the iron/ascorbate-dependent oxidoreductase family.</text>
</comment>
<gene>
    <name evidence="6" type="ORF">SAY86_001588</name>
</gene>
<dbReference type="Proteomes" id="UP001346149">
    <property type="component" value="Unassembled WGS sequence"/>
</dbReference>
<protein>
    <recommendedName>
        <fullName evidence="5">Fe2OG dioxygenase domain-containing protein</fullName>
    </recommendedName>
</protein>
<dbReference type="Pfam" id="PF03171">
    <property type="entry name" value="2OG-FeII_Oxy"/>
    <property type="match status" value="1"/>
</dbReference>
<keyword evidence="4" id="KW-0812">Transmembrane</keyword>
<evidence type="ECO:0000256" key="1">
    <source>
        <dbReference type="ARBA" id="ARBA00022723"/>
    </source>
</evidence>
<dbReference type="PROSITE" id="PS51471">
    <property type="entry name" value="FE2OG_OXY"/>
    <property type="match status" value="1"/>
</dbReference>
<sequence>MEKVKNLVNSHYESNLKASLYESDVAKELGNGHTPNIDWESSFFIMHSLESNTHEFQNLSGDLCLDIDHIKEAFLGKVGPSVGTKVAKYPKCHQPEVVRGLREHADAGGIILPLRDDQVSGLEFLKDGEWVQLPPSKNNRIFINTGDQIEVLSNGTYKSALHRVMTKKDGSGLSVATFYNPAGDAIISPAQKLLYPSQFSFADYLKLYATTKFQDKEPQFEFMKNMTSGCNGVAVYKRLILAYTFPFYLVCFFSFAYRMACNSEEGKVQV</sequence>
<evidence type="ECO:0000313" key="7">
    <source>
        <dbReference type="Proteomes" id="UP001346149"/>
    </source>
</evidence>
<dbReference type="EMBL" id="JAXQNO010000013">
    <property type="protein sequence ID" value="KAK4784899.1"/>
    <property type="molecule type" value="Genomic_DNA"/>
</dbReference>
<keyword evidence="7" id="KW-1185">Reference proteome</keyword>
<dbReference type="GO" id="GO:0016491">
    <property type="term" value="F:oxidoreductase activity"/>
    <property type="evidence" value="ECO:0007669"/>
    <property type="project" value="UniProtKB-KW"/>
</dbReference>
<dbReference type="InterPro" id="IPR044861">
    <property type="entry name" value="IPNS-like_FE2OG_OXY"/>
</dbReference>
<dbReference type="Gene3D" id="2.60.120.330">
    <property type="entry name" value="B-lactam Antibiotic, Isopenicillin N Synthase, Chain"/>
    <property type="match status" value="1"/>
</dbReference>
<feature type="domain" description="Fe2OG dioxygenase" evidence="5">
    <location>
        <begin position="80"/>
        <end position="181"/>
    </location>
</feature>
<proteinExistence type="inferred from homology"/>
<keyword evidence="3" id="KW-0560">Oxidoreductase</keyword>
<evidence type="ECO:0000256" key="2">
    <source>
        <dbReference type="ARBA" id="ARBA00023004"/>
    </source>
</evidence>
<accession>A0AAN7LHS2</accession>
<dbReference type="GO" id="GO:0046872">
    <property type="term" value="F:metal ion binding"/>
    <property type="evidence" value="ECO:0007669"/>
    <property type="project" value="UniProtKB-KW"/>
</dbReference>
<organism evidence="6 7">
    <name type="scientific">Trapa natans</name>
    <name type="common">Water chestnut</name>
    <dbReference type="NCBI Taxonomy" id="22666"/>
    <lineage>
        <taxon>Eukaryota</taxon>
        <taxon>Viridiplantae</taxon>
        <taxon>Streptophyta</taxon>
        <taxon>Embryophyta</taxon>
        <taxon>Tracheophyta</taxon>
        <taxon>Spermatophyta</taxon>
        <taxon>Magnoliopsida</taxon>
        <taxon>eudicotyledons</taxon>
        <taxon>Gunneridae</taxon>
        <taxon>Pentapetalae</taxon>
        <taxon>rosids</taxon>
        <taxon>malvids</taxon>
        <taxon>Myrtales</taxon>
        <taxon>Lythraceae</taxon>
        <taxon>Trapa</taxon>
    </lineage>
</organism>
<keyword evidence="4" id="KW-1133">Transmembrane helix</keyword>
<keyword evidence="1 3" id="KW-0479">Metal-binding</keyword>
<dbReference type="InterPro" id="IPR027443">
    <property type="entry name" value="IPNS-like_sf"/>
</dbReference>
<name>A0AAN7LHS2_TRANT</name>
<feature type="transmembrane region" description="Helical" evidence="4">
    <location>
        <begin position="240"/>
        <end position="257"/>
    </location>
</feature>
<comment type="caution">
    <text evidence="6">The sequence shown here is derived from an EMBL/GenBank/DDBJ whole genome shotgun (WGS) entry which is preliminary data.</text>
</comment>
<reference evidence="6 7" key="1">
    <citation type="journal article" date="2023" name="Hortic Res">
        <title>Pangenome of water caltrop reveals structural variations and asymmetric subgenome divergence after allopolyploidization.</title>
        <authorList>
            <person name="Zhang X."/>
            <person name="Chen Y."/>
            <person name="Wang L."/>
            <person name="Yuan Y."/>
            <person name="Fang M."/>
            <person name="Shi L."/>
            <person name="Lu R."/>
            <person name="Comes H.P."/>
            <person name="Ma Y."/>
            <person name="Chen Y."/>
            <person name="Huang G."/>
            <person name="Zhou Y."/>
            <person name="Zheng Z."/>
            <person name="Qiu Y."/>
        </authorList>
    </citation>
    <scope>NUCLEOTIDE SEQUENCE [LARGE SCALE GENOMIC DNA]</scope>
    <source>
        <strain evidence="6">F231</strain>
    </source>
</reference>
<dbReference type="PANTHER" id="PTHR47991">
    <property type="entry name" value="OXOGLUTARATE/IRON-DEPENDENT DIOXYGENASE"/>
    <property type="match status" value="1"/>
</dbReference>
<keyword evidence="2 3" id="KW-0408">Iron</keyword>
<evidence type="ECO:0000259" key="5">
    <source>
        <dbReference type="PROSITE" id="PS51471"/>
    </source>
</evidence>
<evidence type="ECO:0000256" key="4">
    <source>
        <dbReference type="SAM" id="Phobius"/>
    </source>
</evidence>
<evidence type="ECO:0000313" key="6">
    <source>
        <dbReference type="EMBL" id="KAK4784899.1"/>
    </source>
</evidence>
<dbReference type="AlphaFoldDB" id="A0AAN7LHS2"/>
<dbReference type="SUPFAM" id="SSF51197">
    <property type="entry name" value="Clavaminate synthase-like"/>
    <property type="match status" value="1"/>
</dbReference>
<evidence type="ECO:0000256" key="3">
    <source>
        <dbReference type="RuleBase" id="RU003682"/>
    </source>
</evidence>
<keyword evidence="4" id="KW-0472">Membrane</keyword>
<dbReference type="InterPro" id="IPR050295">
    <property type="entry name" value="Plant_2OG-oxidoreductases"/>
</dbReference>